<evidence type="ECO:0000256" key="2">
    <source>
        <dbReference type="ARBA" id="ARBA00022475"/>
    </source>
</evidence>
<dbReference type="Proteomes" id="UP000676511">
    <property type="component" value="Chromosome"/>
</dbReference>
<keyword evidence="4 8" id="KW-0812">Transmembrane</keyword>
<evidence type="ECO:0000313" key="14">
    <source>
        <dbReference type="Proteomes" id="UP001138780"/>
    </source>
</evidence>
<dbReference type="AlphaFoldDB" id="A0A9X0WNQ1"/>
<proteinExistence type="inferred from homology"/>
<dbReference type="EMBL" id="CP072329">
    <property type="protein sequence ID" value="QUB39434.1"/>
    <property type="molecule type" value="Genomic_DNA"/>
</dbReference>
<dbReference type="PANTHER" id="PTHR37820:SF1">
    <property type="entry name" value="CELL DIVISION PROTEIN FTSQ"/>
    <property type="match status" value="1"/>
</dbReference>
<dbReference type="Pfam" id="PF08478">
    <property type="entry name" value="POTRA_1"/>
    <property type="match status" value="1"/>
</dbReference>
<gene>
    <name evidence="8" type="primary">divIB</name>
    <name evidence="11" type="ORF">BTU61_02425</name>
    <name evidence="12" type="ORF">J4854_03080</name>
</gene>
<sequence>MTEDKKNTPTEDKITELSAWQKRNKEYLEKRALEKEKEPETDELEEETSTEGEDLLDQEVASVDEEDSDEREDTEEEEDDSAEETVSEENLASEVEESRETETLSTTEEPEEPAKQERKLFLFDRLKVRKEKKEPTVAKRHIYRAIPVIGISSMLALASLYFLSPLSTKKVIEFSGNKAVDQQVLYEKSRIKEEDYTLTTFLHKSVYERNMKTASPWIKAVHMQYQFPVTFKVQVTEHQVVAYYVTGGDHYPVLENGEVVETVTPASDLPSSYISLTFSDREMVRQYVQQMKSISSSITDKIVSVDLTPSKVTKDLVTLTMKNGNKILVPLSHITRKLPYYKSISKQVEDGSIIDMEAGVFSYNEQAMTEAKEKSEKEKAEKTEETANTENQSENSGETAQDSHQDSHTEEQNHSENQ</sequence>
<dbReference type="Pfam" id="PF03799">
    <property type="entry name" value="FtsQ_DivIB_C"/>
    <property type="match status" value="1"/>
</dbReference>
<dbReference type="InterPro" id="IPR013685">
    <property type="entry name" value="POTRA_FtsQ_type"/>
</dbReference>
<dbReference type="InterPro" id="IPR034746">
    <property type="entry name" value="POTRA"/>
</dbReference>
<dbReference type="InterPro" id="IPR026580">
    <property type="entry name" value="DivIB"/>
</dbReference>
<evidence type="ECO:0000256" key="1">
    <source>
        <dbReference type="ARBA" id="ARBA00004370"/>
    </source>
</evidence>
<reference evidence="12 13" key="2">
    <citation type="submission" date="2021-03" db="EMBL/GenBank/DDBJ databases">
        <title>Human Oral Microbial Genomes.</title>
        <authorList>
            <person name="Johnston C.D."/>
            <person name="Chen T."/>
            <person name="Dewhirst F.E."/>
        </authorList>
    </citation>
    <scope>NUCLEOTIDE SEQUENCE [LARGE SCALE GENOMIC DNA]</scope>
    <source>
        <strain evidence="12 13">CCUG 66490</strain>
    </source>
</reference>
<dbReference type="GO" id="GO:0032153">
    <property type="term" value="C:cell division site"/>
    <property type="evidence" value="ECO:0007669"/>
    <property type="project" value="UniProtKB-UniRule"/>
</dbReference>
<feature type="compositionally biased region" description="Acidic residues" evidence="9">
    <location>
        <begin position="39"/>
        <end position="87"/>
    </location>
</feature>
<dbReference type="GO" id="GO:0043093">
    <property type="term" value="P:FtsZ-dependent cytokinesis"/>
    <property type="evidence" value="ECO:0007669"/>
    <property type="project" value="UniProtKB-UniRule"/>
</dbReference>
<evidence type="ECO:0000256" key="5">
    <source>
        <dbReference type="ARBA" id="ARBA00022989"/>
    </source>
</evidence>
<evidence type="ECO:0000256" key="6">
    <source>
        <dbReference type="ARBA" id="ARBA00023136"/>
    </source>
</evidence>
<evidence type="ECO:0000256" key="7">
    <source>
        <dbReference type="ARBA" id="ARBA00023306"/>
    </source>
</evidence>
<evidence type="ECO:0000256" key="9">
    <source>
        <dbReference type="SAM" id="MobiDB-lite"/>
    </source>
</evidence>
<evidence type="ECO:0000313" key="12">
    <source>
        <dbReference type="EMBL" id="QUB39434.1"/>
    </source>
</evidence>
<evidence type="ECO:0000313" key="13">
    <source>
        <dbReference type="Proteomes" id="UP000676511"/>
    </source>
</evidence>
<feature type="transmembrane region" description="Helical" evidence="8">
    <location>
        <begin position="142"/>
        <end position="163"/>
    </location>
</feature>
<dbReference type="RefSeq" id="WP_200772192.1">
    <property type="nucleotide sequence ID" value="NZ_CP072329.1"/>
</dbReference>
<dbReference type="PROSITE" id="PS51779">
    <property type="entry name" value="POTRA"/>
    <property type="match status" value="1"/>
</dbReference>
<evidence type="ECO:0000256" key="3">
    <source>
        <dbReference type="ARBA" id="ARBA00022618"/>
    </source>
</evidence>
<dbReference type="GO" id="GO:0005886">
    <property type="term" value="C:plasma membrane"/>
    <property type="evidence" value="ECO:0007669"/>
    <property type="project" value="UniProtKB-SubCell"/>
</dbReference>
<evidence type="ECO:0000256" key="8">
    <source>
        <dbReference type="HAMAP-Rule" id="MF_00912"/>
    </source>
</evidence>
<evidence type="ECO:0000259" key="10">
    <source>
        <dbReference type="PROSITE" id="PS51779"/>
    </source>
</evidence>
<name>A0A9X0WNQ1_9STRE</name>
<keyword evidence="7 8" id="KW-0131">Cell cycle</keyword>
<feature type="compositionally biased region" description="Basic and acidic residues" evidence="9">
    <location>
        <begin position="1"/>
        <end position="15"/>
    </location>
</feature>
<feature type="compositionally biased region" description="Basic and acidic residues" evidence="9">
    <location>
        <begin position="370"/>
        <end position="385"/>
    </location>
</feature>
<organism evidence="11 14">
    <name type="scientific">Streptococcus lactarius</name>
    <dbReference type="NCBI Taxonomy" id="684066"/>
    <lineage>
        <taxon>Bacteria</taxon>
        <taxon>Bacillati</taxon>
        <taxon>Bacillota</taxon>
        <taxon>Bacilli</taxon>
        <taxon>Lactobacillales</taxon>
        <taxon>Streptococcaceae</taxon>
        <taxon>Streptococcus</taxon>
    </lineage>
</organism>
<accession>A0A9X0WNQ1</accession>
<dbReference type="Proteomes" id="UP001138780">
    <property type="component" value="Unassembled WGS sequence"/>
</dbReference>
<evidence type="ECO:0000313" key="11">
    <source>
        <dbReference type="EMBL" id="MBK4779054.1"/>
    </source>
</evidence>
<keyword evidence="13" id="KW-1185">Reference proteome</keyword>
<feature type="region of interest" description="Disordered" evidence="9">
    <location>
        <begin position="367"/>
        <end position="418"/>
    </location>
</feature>
<comment type="subcellular location">
    <subcellularLocation>
        <location evidence="8">Cell membrane</location>
        <topology evidence="8">Single-pass type II membrane protein</topology>
    </subcellularLocation>
    <subcellularLocation>
        <location evidence="1">Membrane</location>
    </subcellularLocation>
    <text evidence="8">Localizes to the division septum.</text>
</comment>
<comment type="similarity">
    <text evidence="8">Belongs to the FtsQ/DivIB family. DivIB subfamily.</text>
</comment>
<dbReference type="HAMAP" id="MF_00912">
    <property type="entry name" value="DivIB"/>
    <property type="match status" value="1"/>
</dbReference>
<feature type="domain" description="POTRA" evidence="10">
    <location>
        <begin position="167"/>
        <end position="238"/>
    </location>
</feature>
<keyword evidence="2 8" id="KW-1003">Cell membrane</keyword>
<dbReference type="Gene3D" id="3.40.50.10960">
    <property type="match status" value="1"/>
</dbReference>
<dbReference type="InterPro" id="IPR005548">
    <property type="entry name" value="Cell_div_FtsQ/DivIB_C"/>
</dbReference>
<keyword evidence="5 8" id="KW-1133">Transmembrane helix</keyword>
<reference evidence="11" key="1">
    <citation type="submission" date="2016-12" db="EMBL/GenBank/DDBJ databases">
        <title>Draft genome of Streptococcus lactarius CCUG 66490T type strain.</title>
        <authorList>
            <person name="Salva-Serra F."/>
            <person name="Engstrom-Jakobsson H."/>
            <person name="Thorell K."/>
            <person name="Gomila M."/>
            <person name="Gonzales-Siles L."/>
            <person name="Busquets A."/>
            <person name="Jaen-Luchoro D."/>
            <person name="Karlsson R."/>
            <person name="Kristiansson E."/>
            <person name="Moore E."/>
        </authorList>
    </citation>
    <scope>NUCLEOTIDE SEQUENCE</scope>
    <source>
        <strain evidence="11">CCUG 66490</strain>
    </source>
</reference>
<feature type="compositionally biased region" description="Basic and acidic residues" evidence="9">
    <location>
        <begin position="401"/>
        <end position="418"/>
    </location>
</feature>
<dbReference type="PANTHER" id="PTHR37820">
    <property type="entry name" value="CELL DIVISION PROTEIN DIVIB"/>
    <property type="match status" value="1"/>
</dbReference>
<keyword evidence="3 8" id="KW-0132">Cell division</keyword>
<comment type="function">
    <text evidence="8">Cell division protein that may be involved in stabilizing or promoting the assembly of the division complex.</text>
</comment>
<feature type="region of interest" description="Disordered" evidence="9">
    <location>
        <begin position="1"/>
        <end position="116"/>
    </location>
</feature>
<feature type="compositionally biased region" description="Polar residues" evidence="9">
    <location>
        <begin position="391"/>
        <end position="400"/>
    </location>
</feature>
<keyword evidence="6 8" id="KW-0472">Membrane</keyword>
<evidence type="ECO:0000256" key="4">
    <source>
        <dbReference type="ARBA" id="ARBA00022692"/>
    </source>
</evidence>
<dbReference type="EMBL" id="MRXX01000003">
    <property type="protein sequence ID" value="MBK4779054.1"/>
    <property type="molecule type" value="Genomic_DNA"/>
</dbReference>
<protein>
    <recommendedName>
        <fullName evidence="8">Cell division protein DivIB</fullName>
    </recommendedName>
</protein>
<dbReference type="InterPro" id="IPR050487">
    <property type="entry name" value="FtsQ_DivIB"/>
</dbReference>
<feature type="compositionally biased region" description="Basic and acidic residues" evidence="9">
    <location>
        <begin position="23"/>
        <end position="38"/>
    </location>
</feature>